<dbReference type="Pfam" id="PF13640">
    <property type="entry name" value="2OG-FeII_Oxy_3"/>
    <property type="match status" value="1"/>
</dbReference>
<dbReference type="EMBL" id="CP003844">
    <property type="protein sequence ID" value="AFT73751.1"/>
    <property type="molecule type" value="Genomic_DNA"/>
</dbReference>
<dbReference type="InterPro" id="IPR045054">
    <property type="entry name" value="P4HA-like"/>
</dbReference>
<evidence type="ECO:0000313" key="8">
    <source>
        <dbReference type="EMBL" id="AFT73751.1"/>
    </source>
</evidence>
<dbReference type="PANTHER" id="PTHR10869:SF246">
    <property type="entry name" value="TRANSMEMBRANE PROLYL 4-HYDROXYLASE"/>
    <property type="match status" value="1"/>
</dbReference>
<dbReference type="Proteomes" id="UP000006296">
    <property type="component" value="Chromosome"/>
</dbReference>
<evidence type="ECO:0000256" key="3">
    <source>
        <dbReference type="ARBA" id="ARBA00022896"/>
    </source>
</evidence>
<keyword evidence="5" id="KW-0560">Oxidoreductase</keyword>
<keyword evidence="4" id="KW-0223">Dioxygenase</keyword>
<comment type="cofactor">
    <cofactor evidence="1">
        <name>L-ascorbate</name>
        <dbReference type="ChEBI" id="CHEBI:38290"/>
    </cofactor>
</comment>
<dbReference type="InterPro" id="IPR006620">
    <property type="entry name" value="Pro_4_hyd_alph"/>
</dbReference>
<dbReference type="InterPro" id="IPR005123">
    <property type="entry name" value="Oxoglu/Fe-dep_dioxygenase_dom"/>
</dbReference>
<dbReference type="PANTHER" id="PTHR10869">
    <property type="entry name" value="PROLYL 4-HYDROXYLASE ALPHA SUBUNIT"/>
    <property type="match status" value="1"/>
</dbReference>
<accession>A0AB32ZWD1</accession>
<organism evidence="8 9">
    <name type="scientific">Alteromonas macleodii (strain English Channel 673)</name>
    <dbReference type="NCBI Taxonomy" id="1004788"/>
    <lineage>
        <taxon>Bacteria</taxon>
        <taxon>Pseudomonadati</taxon>
        <taxon>Pseudomonadota</taxon>
        <taxon>Gammaproteobacteria</taxon>
        <taxon>Alteromonadales</taxon>
        <taxon>Alteromonadaceae</taxon>
        <taxon>Alteromonas/Salinimonas group</taxon>
        <taxon>Alteromonas</taxon>
    </lineage>
</organism>
<dbReference type="Gene3D" id="2.60.120.620">
    <property type="entry name" value="q2cbj1_9rhob like domain"/>
    <property type="match status" value="1"/>
</dbReference>
<evidence type="ECO:0000256" key="4">
    <source>
        <dbReference type="ARBA" id="ARBA00022964"/>
    </source>
</evidence>
<dbReference type="SMART" id="SM00702">
    <property type="entry name" value="P4Hc"/>
    <property type="match status" value="1"/>
</dbReference>
<dbReference type="PROSITE" id="PS51471">
    <property type="entry name" value="FE2OG_OXY"/>
    <property type="match status" value="1"/>
</dbReference>
<dbReference type="GO" id="GO:0004656">
    <property type="term" value="F:procollagen-proline 4-dioxygenase activity"/>
    <property type="evidence" value="ECO:0007669"/>
    <property type="project" value="TreeGrafter"/>
</dbReference>
<evidence type="ECO:0000313" key="9">
    <source>
        <dbReference type="Proteomes" id="UP000006296"/>
    </source>
</evidence>
<evidence type="ECO:0000256" key="2">
    <source>
        <dbReference type="ARBA" id="ARBA00022723"/>
    </source>
</evidence>
<gene>
    <name evidence="8" type="ordered locus">AMEC673_05270</name>
</gene>
<feature type="domain" description="Fe2OG dioxygenase" evidence="7">
    <location>
        <begin position="255"/>
        <end position="364"/>
    </location>
</feature>
<sequence length="376" mass="42597">MKSIEQLLTKADLHFQRNEYSQAYDCLRIAGQSGHLYAALDYAYHIAPNSPKAAIDYLSALPDNSKPTVRFHCLLISRFYLFKEMNYELVSELVRLASAGHAESLIVLLSWTEQNTSVYAQLKGTLGRHNPNIYRQLFMGDPNYADVSTSLCEDTIITTVLEKQTSLLNKTKTAVDSNGIVCEMSGVLSDIECDYMLLRYKSLLQPSMVLNPLNGNPMKDDIRTSEVAIITNQWVDWISREVEVKISRMSDTKPQHGEPLNLLRYKDGQEYKPHYDGFTDTQLKQTSIIEEGGQRTHTILAYLNSLSEGATHFPKLGITIYPEKGKLVSFLNVDKNLALEKQSYHCGQPVSTNEKWMLTKWVRLNSTQYGNLVHGS</sequence>
<keyword evidence="6" id="KW-0408">Iron</keyword>
<dbReference type="GO" id="GO:0005506">
    <property type="term" value="F:iron ion binding"/>
    <property type="evidence" value="ECO:0007669"/>
    <property type="project" value="InterPro"/>
</dbReference>
<dbReference type="GO" id="GO:0031418">
    <property type="term" value="F:L-ascorbic acid binding"/>
    <property type="evidence" value="ECO:0007669"/>
    <property type="project" value="UniProtKB-KW"/>
</dbReference>
<name>A0AB32ZWD1_ALTME</name>
<evidence type="ECO:0000259" key="7">
    <source>
        <dbReference type="PROSITE" id="PS51471"/>
    </source>
</evidence>
<dbReference type="AlphaFoldDB" id="A0AB32ZWD1"/>
<keyword evidence="3" id="KW-0847">Vitamin C</keyword>
<evidence type="ECO:0000256" key="1">
    <source>
        <dbReference type="ARBA" id="ARBA00001961"/>
    </source>
</evidence>
<proteinExistence type="predicted"/>
<evidence type="ECO:0000256" key="6">
    <source>
        <dbReference type="ARBA" id="ARBA00023004"/>
    </source>
</evidence>
<dbReference type="RefSeq" id="WP_014975934.1">
    <property type="nucleotide sequence ID" value="NC_018678.1"/>
</dbReference>
<protein>
    <submittedName>
        <fullName evidence="8">Prolyl 4-hydroxylase subunit alpha</fullName>
    </submittedName>
</protein>
<evidence type="ECO:0000256" key="5">
    <source>
        <dbReference type="ARBA" id="ARBA00023002"/>
    </source>
</evidence>
<reference evidence="9" key="1">
    <citation type="journal article" date="2012" name="Sci. Rep.">
        <title>Genomes of surface isolates of Alteromonas macleodii: the life of a widespread marine opportunistic copiotroph.</title>
        <authorList>
            <person name="Lopez-Perez M."/>
            <person name="Gonzaga A."/>
            <person name="Martin-Cuadrado A.B."/>
            <person name="Onyshchenko O."/>
            <person name="Ghavidel A."/>
            <person name="Ghai R."/>
            <person name="Rodriguez-Valera F."/>
        </authorList>
    </citation>
    <scope>NUCLEOTIDE SEQUENCE [LARGE SCALE GENOMIC DNA]</scope>
    <source>
        <strain evidence="9">English Channel 673</strain>
    </source>
</reference>
<dbReference type="KEGG" id="amg:AMEC673_05270"/>
<keyword evidence="2" id="KW-0479">Metal-binding</keyword>
<dbReference type="InterPro" id="IPR044862">
    <property type="entry name" value="Pro_4_hyd_alph_FE2OG_OXY"/>
</dbReference>